<dbReference type="InterPro" id="IPR004212">
    <property type="entry name" value="GTF2I"/>
</dbReference>
<dbReference type="KEGG" id="tpla:ElP_73710"/>
<dbReference type="Gene3D" id="2.20.200.10">
    <property type="entry name" value="Outer membrane efflux proteins (OEP)"/>
    <property type="match status" value="1"/>
</dbReference>
<keyword evidence="2" id="KW-0472">Membrane</keyword>
<gene>
    <name evidence="4" type="primary">ttgF</name>
    <name evidence="4" type="ORF">ElP_73710</name>
</gene>
<keyword evidence="4" id="KW-0614">Plasmid</keyword>
<dbReference type="SUPFAM" id="SSF56954">
    <property type="entry name" value="Outer membrane efflux proteins (OEP)"/>
    <property type="match status" value="1"/>
</dbReference>
<comment type="subcellular location">
    <subcellularLocation>
        <location evidence="2">Cell membrane</location>
        <topology evidence="2">Lipid-anchor</topology>
    </subcellularLocation>
</comment>
<dbReference type="Pfam" id="PF02321">
    <property type="entry name" value="OEP"/>
    <property type="match status" value="2"/>
</dbReference>
<proteinExistence type="inferred from homology"/>
<dbReference type="EMBL" id="CP036428">
    <property type="protein sequence ID" value="QDV39404.1"/>
    <property type="molecule type" value="Genomic_DNA"/>
</dbReference>
<dbReference type="PANTHER" id="PTHR30203:SF25">
    <property type="entry name" value="OUTER MEMBRANE PROTEIN-RELATED"/>
    <property type="match status" value="1"/>
</dbReference>
<dbReference type="Gene3D" id="1.20.1600.10">
    <property type="entry name" value="Outer membrane efflux proteins (OEP)"/>
    <property type="match status" value="1"/>
</dbReference>
<dbReference type="OrthoDB" id="9783163at2"/>
<evidence type="ECO:0000313" key="4">
    <source>
        <dbReference type="EMBL" id="QDV39404.1"/>
    </source>
</evidence>
<accession>A0A518HEZ6</accession>
<dbReference type="GO" id="GO:0015562">
    <property type="term" value="F:efflux transmembrane transporter activity"/>
    <property type="evidence" value="ECO:0007669"/>
    <property type="project" value="InterPro"/>
</dbReference>
<dbReference type="GO" id="GO:0005886">
    <property type="term" value="C:plasma membrane"/>
    <property type="evidence" value="ECO:0007669"/>
    <property type="project" value="UniProtKB-SubCell"/>
</dbReference>
<evidence type="ECO:0000256" key="2">
    <source>
        <dbReference type="RuleBase" id="RU362097"/>
    </source>
</evidence>
<keyword evidence="2" id="KW-0449">Lipoprotein</keyword>
<keyword evidence="2" id="KW-0812">Transmembrane</keyword>
<dbReference type="Proteomes" id="UP000317835">
    <property type="component" value="Plasmid pElP_2"/>
</dbReference>
<dbReference type="PROSITE" id="PS51139">
    <property type="entry name" value="GTF2I"/>
    <property type="match status" value="1"/>
</dbReference>
<keyword evidence="2" id="KW-0564">Palmitate</keyword>
<evidence type="ECO:0000256" key="1">
    <source>
        <dbReference type="ARBA" id="ARBA00007613"/>
    </source>
</evidence>
<protein>
    <submittedName>
        <fullName evidence="4">Toluene efflux pump outer membrane protein TtgF</fullName>
    </submittedName>
</protein>
<dbReference type="InterPro" id="IPR010131">
    <property type="entry name" value="MdtP/NodT-like"/>
</dbReference>
<dbReference type="AlphaFoldDB" id="A0A518HEZ6"/>
<dbReference type="InterPro" id="IPR003423">
    <property type="entry name" value="OMP_efflux"/>
</dbReference>
<keyword evidence="2" id="KW-1134">Transmembrane beta strand</keyword>
<name>A0A518HEZ6_9BACT</name>
<dbReference type="RefSeq" id="WP_145279631.1">
    <property type="nucleotide sequence ID" value="NZ_CP036428.1"/>
</dbReference>
<keyword evidence="5" id="KW-1185">Reference proteome</keyword>
<geneLocation type="plasmid" evidence="5">
    <name>pelp_2</name>
</geneLocation>
<evidence type="ECO:0000256" key="3">
    <source>
        <dbReference type="SAM" id="MobiDB-lite"/>
    </source>
</evidence>
<feature type="region of interest" description="Disordered" evidence="3">
    <location>
        <begin position="506"/>
        <end position="565"/>
    </location>
</feature>
<organism evidence="4 5">
    <name type="scientific">Tautonia plasticadhaerens</name>
    <dbReference type="NCBI Taxonomy" id="2527974"/>
    <lineage>
        <taxon>Bacteria</taxon>
        <taxon>Pseudomonadati</taxon>
        <taxon>Planctomycetota</taxon>
        <taxon>Planctomycetia</taxon>
        <taxon>Isosphaerales</taxon>
        <taxon>Isosphaeraceae</taxon>
        <taxon>Tautonia</taxon>
    </lineage>
</organism>
<feature type="compositionally biased region" description="Low complexity" evidence="3">
    <location>
        <begin position="546"/>
        <end position="565"/>
    </location>
</feature>
<evidence type="ECO:0000313" key="5">
    <source>
        <dbReference type="Proteomes" id="UP000317835"/>
    </source>
</evidence>
<dbReference type="NCBIfam" id="TIGR01845">
    <property type="entry name" value="outer_NodT"/>
    <property type="match status" value="1"/>
</dbReference>
<sequence>MDRRRFRPARTLPGLRLCLGRRATLACLLIAALLPCGCVTDGLRQYVRNGFKVGPNYHRPPVPVAPTWIQADDPRVRGPMPRDGDWWRAFQDPTLDVLVARAYRQNPDLRSVGTRVLQARAQQAIAVGNVLPQSQRLLGLYSNGEAGGNPTHIDITAFNLSWELDFWGRCRRQVESANARLDASVEDYDAALVTLLADVATNYVQYRVAQQRIAIARDNLRLQEGLVAVAERQVQVGTATALDVAQLRTLMEQTRSTIPALEIARGQANDQLSILLGEPPRDLEPGLGPAPGGLPMPTIPAAVAAGIPADLVRRRPDVRGAERRVAAQSAQIGVAVAGLFPSISIGTALGHSDVKLGPLAGSGGGLALVIPQFSWDVLNYGRLANNVHLQDARTQELVATYQGRVLTAAREVQTALRGFLRSQEQADALARSAAAAASATAIEGRNFSEIEADVNRLFTLANARLQAQDQLAVARGNIALNLIGVYRALGGGWDLRLRDDRHYEGPIASHSDPLTLGEAPPVTAPPDVRGEEPAAADPSGLPEALPMRAPDPAAVPDAMDQGAGG</sequence>
<reference evidence="4 5" key="1">
    <citation type="submission" date="2019-02" db="EMBL/GenBank/DDBJ databases">
        <title>Deep-cultivation of Planctomycetes and their phenomic and genomic characterization uncovers novel biology.</title>
        <authorList>
            <person name="Wiegand S."/>
            <person name="Jogler M."/>
            <person name="Boedeker C."/>
            <person name="Pinto D."/>
            <person name="Vollmers J."/>
            <person name="Rivas-Marin E."/>
            <person name="Kohn T."/>
            <person name="Peeters S.H."/>
            <person name="Heuer A."/>
            <person name="Rast P."/>
            <person name="Oberbeckmann S."/>
            <person name="Bunk B."/>
            <person name="Jeske O."/>
            <person name="Meyerdierks A."/>
            <person name="Storesund J.E."/>
            <person name="Kallscheuer N."/>
            <person name="Luecker S."/>
            <person name="Lage O.M."/>
            <person name="Pohl T."/>
            <person name="Merkel B.J."/>
            <person name="Hornburger P."/>
            <person name="Mueller R.-W."/>
            <person name="Bruemmer F."/>
            <person name="Labrenz M."/>
            <person name="Spormann A.M."/>
            <person name="Op den Camp H."/>
            <person name="Overmann J."/>
            <person name="Amann R."/>
            <person name="Jetten M.S.M."/>
            <person name="Mascher T."/>
            <person name="Medema M.H."/>
            <person name="Devos D.P."/>
            <person name="Kaster A.-K."/>
            <person name="Ovreas L."/>
            <person name="Rohde M."/>
            <person name="Galperin M.Y."/>
            <person name="Jogler C."/>
        </authorList>
    </citation>
    <scope>NUCLEOTIDE SEQUENCE [LARGE SCALE GENOMIC DNA]</scope>
    <source>
        <strain evidence="4 5">ElP</strain>
        <plasmid evidence="5">pelp_2</plasmid>
    </source>
</reference>
<dbReference type="PANTHER" id="PTHR30203">
    <property type="entry name" value="OUTER MEMBRANE CATION EFFLUX PROTEIN"/>
    <property type="match status" value="1"/>
</dbReference>
<comment type="similarity">
    <text evidence="1 2">Belongs to the outer membrane factor (OMF) (TC 1.B.17) family.</text>
</comment>